<dbReference type="PROSITE" id="PS50995">
    <property type="entry name" value="HTH_MARR_2"/>
    <property type="match status" value="1"/>
</dbReference>
<name>A0ABU7L4N2_9NOCA</name>
<dbReference type="PANTHER" id="PTHR39515:SF2">
    <property type="entry name" value="HTH-TYPE TRANSCRIPTIONAL REGULATOR RV0880"/>
    <property type="match status" value="1"/>
</dbReference>
<dbReference type="PANTHER" id="PTHR39515">
    <property type="entry name" value="CONSERVED PROTEIN"/>
    <property type="match status" value="1"/>
</dbReference>
<reference evidence="5 6" key="1">
    <citation type="submission" date="2023-07" db="EMBL/GenBank/DDBJ databases">
        <authorList>
            <person name="Girao M."/>
            <person name="Carvalho M.F."/>
        </authorList>
    </citation>
    <scope>NUCLEOTIDE SEQUENCE [LARGE SCALE GENOMIC DNA]</scope>
    <source>
        <strain evidence="5 6">YIM65754</strain>
    </source>
</reference>
<comment type="caution">
    <text evidence="5">The sequence shown here is derived from an EMBL/GenBank/DDBJ whole genome shotgun (WGS) entry which is preliminary data.</text>
</comment>
<evidence type="ECO:0000256" key="3">
    <source>
        <dbReference type="ARBA" id="ARBA00023163"/>
    </source>
</evidence>
<evidence type="ECO:0000256" key="1">
    <source>
        <dbReference type="ARBA" id="ARBA00023015"/>
    </source>
</evidence>
<dbReference type="Pfam" id="PF01047">
    <property type="entry name" value="MarR"/>
    <property type="match status" value="1"/>
</dbReference>
<dbReference type="InterPro" id="IPR000835">
    <property type="entry name" value="HTH_MarR-typ"/>
</dbReference>
<dbReference type="SMART" id="SM00347">
    <property type="entry name" value="HTH_MARR"/>
    <property type="match status" value="1"/>
</dbReference>
<accession>A0ABU7L4N2</accession>
<dbReference type="SUPFAM" id="SSF46785">
    <property type="entry name" value="Winged helix' DNA-binding domain"/>
    <property type="match status" value="1"/>
</dbReference>
<dbReference type="InterPro" id="IPR052526">
    <property type="entry name" value="HTH-type_Bedaq_tolerance"/>
</dbReference>
<dbReference type="InterPro" id="IPR036390">
    <property type="entry name" value="WH_DNA-bd_sf"/>
</dbReference>
<dbReference type="InterPro" id="IPR023187">
    <property type="entry name" value="Tscrpt_reg_MarR-type_CS"/>
</dbReference>
<dbReference type="InterPro" id="IPR036388">
    <property type="entry name" value="WH-like_DNA-bd_sf"/>
</dbReference>
<dbReference type="RefSeq" id="WP_330131605.1">
    <property type="nucleotide sequence ID" value="NZ_JAUTXY010000001.1"/>
</dbReference>
<proteinExistence type="predicted"/>
<keyword evidence="1" id="KW-0805">Transcription regulation</keyword>
<evidence type="ECO:0000313" key="5">
    <source>
        <dbReference type="EMBL" id="MEE2056317.1"/>
    </source>
</evidence>
<dbReference type="PROSITE" id="PS01117">
    <property type="entry name" value="HTH_MARR_1"/>
    <property type="match status" value="1"/>
</dbReference>
<keyword evidence="3" id="KW-0804">Transcription</keyword>
<dbReference type="Gene3D" id="1.10.10.10">
    <property type="entry name" value="Winged helix-like DNA-binding domain superfamily/Winged helix DNA-binding domain"/>
    <property type="match status" value="1"/>
</dbReference>
<evidence type="ECO:0000313" key="6">
    <source>
        <dbReference type="Proteomes" id="UP001336020"/>
    </source>
</evidence>
<evidence type="ECO:0000256" key="2">
    <source>
        <dbReference type="ARBA" id="ARBA00023125"/>
    </source>
</evidence>
<keyword evidence="6" id="KW-1185">Reference proteome</keyword>
<gene>
    <name evidence="5" type="ORF">Q7514_02105</name>
</gene>
<evidence type="ECO:0000259" key="4">
    <source>
        <dbReference type="PROSITE" id="PS50995"/>
    </source>
</evidence>
<sequence length="161" mass="17338">MTAVQPDTVHALADSIFLFGRTLRAALTRSEPDLLPNALAGVLFLLARTGQCRPSVLAAEMHVGQSSLSRHIGELVDRGFIRRDPDPDDKRAHLVTCSPEGLDMLAAIRARRTERLAAQLDDWSEAQVADALDVVARLDAALSPIAATDAATTTNLQRNCS</sequence>
<feature type="domain" description="HTH marR-type" evidence="4">
    <location>
        <begin position="9"/>
        <end position="140"/>
    </location>
</feature>
<keyword evidence="2" id="KW-0238">DNA-binding</keyword>
<dbReference type="Proteomes" id="UP001336020">
    <property type="component" value="Unassembled WGS sequence"/>
</dbReference>
<dbReference type="EMBL" id="JAUTXY010000001">
    <property type="protein sequence ID" value="MEE2056317.1"/>
    <property type="molecule type" value="Genomic_DNA"/>
</dbReference>
<organism evidence="5 6">
    <name type="scientific">Rhodococcus artemisiae</name>
    <dbReference type="NCBI Taxonomy" id="714159"/>
    <lineage>
        <taxon>Bacteria</taxon>
        <taxon>Bacillati</taxon>
        <taxon>Actinomycetota</taxon>
        <taxon>Actinomycetes</taxon>
        <taxon>Mycobacteriales</taxon>
        <taxon>Nocardiaceae</taxon>
        <taxon>Rhodococcus</taxon>
    </lineage>
</organism>
<protein>
    <submittedName>
        <fullName evidence="5">MarR family transcriptional regulator</fullName>
    </submittedName>
</protein>